<organism evidence="5 6">
    <name type="scientific">Saguinus oedipus</name>
    <name type="common">Cotton-top tamarin</name>
    <name type="synonym">Oedipomidas oedipus</name>
    <dbReference type="NCBI Taxonomy" id="9490"/>
    <lineage>
        <taxon>Eukaryota</taxon>
        <taxon>Metazoa</taxon>
        <taxon>Chordata</taxon>
        <taxon>Craniata</taxon>
        <taxon>Vertebrata</taxon>
        <taxon>Euteleostomi</taxon>
        <taxon>Mammalia</taxon>
        <taxon>Eutheria</taxon>
        <taxon>Euarchontoglires</taxon>
        <taxon>Primates</taxon>
        <taxon>Haplorrhini</taxon>
        <taxon>Platyrrhini</taxon>
        <taxon>Cebidae</taxon>
        <taxon>Callitrichinae</taxon>
        <taxon>Saguinus</taxon>
    </lineage>
</organism>
<evidence type="ECO:0000256" key="3">
    <source>
        <dbReference type="SAM" id="Coils"/>
    </source>
</evidence>
<dbReference type="Pfam" id="PF01608">
    <property type="entry name" value="I_LWEQ"/>
    <property type="match status" value="1"/>
</dbReference>
<dbReference type="PANTHER" id="PTHR19981">
    <property type="entry name" value="TALIN"/>
    <property type="match status" value="1"/>
</dbReference>
<evidence type="ECO:0000259" key="4">
    <source>
        <dbReference type="PROSITE" id="PS50945"/>
    </source>
</evidence>
<dbReference type="Gene3D" id="1.20.1410.10">
    <property type="entry name" value="I/LWEQ domain"/>
    <property type="match status" value="1"/>
</dbReference>
<dbReference type="Proteomes" id="UP001266305">
    <property type="component" value="Unassembled WGS sequence"/>
</dbReference>
<dbReference type="SUPFAM" id="SSF109885">
    <property type="entry name" value="I/LWEQ domain"/>
    <property type="match status" value="1"/>
</dbReference>
<dbReference type="InterPro" id="IPR015009">
    <property type="entry name" value="Vinculin-bd_dom"/>
</dbReference>
<dbReference type="InterPro" id="IPR002558">
    <property type="entry name" value="ILWEQ_dom"/>
</dbReference>
<dbReference type="Pfam" id="PF08913">
    <property type="entry name" value="VBS"/>
    <property type="match status" value="1"/>
</dbReference>
<dbReference type="PANTHER" id="PTHR19981:SF7">
    <property type="entry name" value="TALIN-1"/>
    <property type="match status" value="1"/>
</dbReference>
<dbReference type="InterPro" id="IPR054082">
    <property type="entry name" value="Talin_IBS2B"/>
</dbReference>
<protein>
    <submittedName>
        <fullName evidence="5">Talin-1</fullName>
    </submittedName>
</protein>
<feature type="coiled-coil region" evidence="3">
    <location>
        <begin position="802"/>
        <end position="829"/>
    </location>
</feature>
<evidence type="ECO:0000313" key="5">
    <source>
        <dbReference type="EMBL" id="KAK2119959.1"/>
    </source>
</evidence>
<sequence length="842" mass="89209">MAQYFEPLTLAAVGAASKTLSHPQQMALLDQTKTLAESALQLLYTAKEAGGNPKQAAHTQEALEEAVQMMTEAVEDLTTTLNEAASAAGVVGGMVDSITQAINQLDEGPMGEPEGSFVDYQTTMVRTAKAIAVTVQEMVTKSNTSPEELGPLANQLTSDYGRLASQAKPAAVAAENEEIGSHIKHRVQELGHGCAALVTKAGALQCNPSDAYTKKELIECARKVSEKVSHVLAALQAGNRGTQACITAASAVSGIIADLDTTIMFATAGTLNREGAETFADHREGILKTAKVLVEDTKVLVQNAAGSQEKLAQAAQSSVATITRLADVVKLGAASLGAEDPETQVVLINAVKDVAKALGDLISATKAAAGKVGDDPAVWQLKNSAKVMVTNVTSLLKTVKAVEDEATKGTRALEATTEHIRQELAVFCSPEPPAKTSTPEDFIRMTKGITMATAKAVAAGNSCRQEDVIATANLSRRAIADMLRACKEAAYHPEVAPDVRLRALHYGRECANGYLELLDHVLLTLQKPSPELKQQLTGHSKRVAGSVTELIQAAEAMKEDPTVIAENELLGAAAAIEAAAKKLEQLKPRAKPKEADESLNFEEQILEAAKSIAAATSALVKAASAAQRELVAQGKVGAIPANALDDGQWSQGLISAARMVAAATNNLCEAANAAVQGHASQEKLISSAKQVAASTAQLLVACKVKADQDSEAMKRLQAAGNAVKRASDNLVKAAQKAAAFEDQENETVVVKEKMVGGIAQVSFTPDTERRCQEGSHIAYTGRKYPIPLLCILTELSLQSPQIIAAQEEMLRKERELEEARKRLAQIRQQQYKFLPSELRDEH</sequence>
<dbReference type="Gene3D" id="1.20.120.230">
    <property type="entry name" value="Alpha-catenin/vinculin-like"/>
    <property type="match status" value="1"/>
</dbReference>
<keyword evidence="3" id="KW-0175">Coiled coil</keyword>
<keyword evidence="2" id="KW-0963">Cytoplasm</keyword>
<dbReference type="SMART" id="SM00307">
    <property type="entry name" value="ILWEQ"/>
    <property type="match status" value="1"/>
</dbReference>
<evidence type="ECO:0000256" key="2">
    <source>
        <dbReference type="ARBA" id="ARBA00022490"/>
    </source>
</evidence>
<evidence type="ECO:0000256" key="1">
    <source>
        <dbReference type="ARBA" id="ARBA00004496"/>
    </source>
</evidence>
<name>A0ABQ9WE99_SAGOE</name>
<gene>
    <name evidence="5" type="primary">TLN1_1</name>
    <name evidence="5" type="ORF">P7K49_001345</name>
</gene>
<dbReference type="InterPro" id="IPR035964">
    <property type="entry name" value="I/LWEQ_dom_sf"/>
</dbReference>
<dbReference type="InterPro" id="IPR054060">
    <property type="entry name" value="TLN1-like_RS"/>
</dbReference>
<dbReference type="InterPro" id="IPR036723">
    <property type="entry name" value="Alpha-catenin/vinculin-like_sf"/>
</dbReference>
<dbReference type="EMBL" id="JASSZA010000001">
    <property type="protein sequence ID" value="KAK2119959.1"/>
    <property type="molecule type" value="Genomic_DNA"/>
</dbReference>
<evidence type="ECO:0000313" key="6">
    <source>
        <dbReference type="Proteomes" id="UP001266305"/>
    </source>
</evidence>
<dbReference type="SUPFAM" id="SSF47220">
    <property type="entry name" value="alpha-catenin/vinculin-like"/>
    <property type="match status" value="2"/>
</dbReference>
<feature type="domain" description="I/LWEQ" evidence="4">
    <location>
        <begin position="553"/>
        <end position="834"/>
    </location>
</feature>
<dbReference type="PROSITE" id="PS50945">
    <property type="entry name" value="I_LWEQ"/>
    <property type="match status" value="1"/>
</dbReference>
<dbReference type="Pfam" id="PF21896">
    <property type="entry name" value="Talin_IBS2B"/>
    <property type="match status" value="1"/>
</dbReference>
<reference evidence="5 6" key="1">
    <citation type="submission" date="2023-05" db="EMBL/GenBank/DDBJ databases">
        <title>B98-5 Cell Line De Novo Hybrid Assembly: An Optical Mapping Approach.</title>
        <authorList>
            <person name="Kananen K."/>
            <person name="Auerbach J.A."/>
            <person name="Kautto E."/>
            <person name="Blachly J.S."/>
        </authorList>
    </citation>
    <scope>NUCLEOTIDE SEQUENCE [LARGE SCALE GENOMIC DNA]</scope>
    <source>
        <strain evidence="5">B95-8</strain>
        <tissue evidence="5">Cell line</tissue>
    </source>
</reference>
<proteinExistence type="predicted"/>
<comment type="subcellular location">
    <subcellularLocation>
        <location evidence="1">Cytoplasm</location>
    </subcellularLocation>
</comment>
<dbReference type="Pfam" id="PF21865">
    <property type="entry name" value="TLN1-like_RS"/>
    <property type="match status" value="2"/>
</dbReference>
<comment type="caution">
    <text evidence="5">The sequence shown here is derived from an EMBL/GenBank/DDBJ whole genome shotgun (WGS) entry which is preliminary data.</text>
</comment>
<accession>A0ABQ9WE99</accession>
<dbReference type="Gene3D" id="1.20.1420.10">
    <property type="entry name" value="Talin, central domain"/>
    <property type="match status" value="3"/>
</dbReference>
<keyword evidence="6" id="KW-1185">Reference proteome</keyword>